<dbReference type="EMBL" id="JAWIIV010000006">
    <property type="protein sequence ID" value="MEC4719365.1"/>
    <property type="molecule type" value="Genomic_DNA"/>
</dbReference>
<dbReference type="RefSeq" id="WP_326506083.1">
    <property type="nucleotide sequence ID" value="NZ_JAWIIV010000006.1"/>
</dbReference>
<organism evidence="2 3">
    <name type="scientific">Noviherbaspirillum album</name>
    <dbReference type="NCBI Taxonomy" id="3080276"/>
    <lineage>
        <taxon>Bacteria</taxon>
        <taxon>Pseudomonadati</taxon>
        <taxon>Pseudomonadota</taxon>
        <taxon>Betaproteobacteria</taxon>
        <taxon>Burkholderiales</taxon>
        <taxon>Oxalobacteraceae</taxon>
        <taxon>Noviherbaspirillum</taxon>
    </lineage>
</organism>
<evidence type="ECO:0000313" key="2">
    <source>
        <dbReference type="EMBL" id="MEC4719365.1"/>
    </source>
</evidence>
<feature type="compositionally biased region" description="Polar residues" evidence="1">
    <location>
        <begin position="83"/>
        <end position="96"/>
    </location>
</feature>
<accession>A0ABU6J7N5</accession>
<proteinExistence type="predicted"/>
<keyword evidence="3" id="KW-1185">Reference proteome</keyword>
<dbReference type="InterPro" id="IPR010732">
    <property type="entry name" value="T6SS_TssG-like"/>
</dbReference>
<dbReference type="Pfam" id="PF06996">
    <property type="entry name" value="T6SS_TssG"/>
    <property type="match status" value="1"/>
</dbReference>
<name>A0ABU6J7N5_9BURK</name>
<evidence type="ECO:0000313" key="3">
    <source>
        <dbReference type="Proteomes" id="UP001352263"/>
    </source>
</evidence>
<dbReference type="PANTHER" id="PTHR35564:SF4">
    <property type="entry name" value="CYTOPLASMIC PROTEIN"/>
    <property type="match status" value="1"/>
</dbReference>
<sequence length="391" mass="44229">MPSKMRQSGTSLIEQLECEPYRFEFFQALRLLIAHQRQYSGQTDSAILEQSIRFRNSVSLGFPPSEIESLELQWSRADKPKDQLSTVPEGESTSMNPEVRQPSVGPREGGSRPKSTDRFQKAILTPAFMGLIGPSGVLPRHYTQQVSDRMLYHRDTTMRAFLDIFTSRAVSLFYQSWTKYRLHLQYESDRRNRFVPLVLSLGGLGSGSTRDRLADGGKGIADESLAYYVAAIRGRPRSAQWFARVVEDYFKVPARTTEFVGQWMSVPPEERTRLGLQHAVLGRSALCGGQVWDRQSRIRLTLGPMRKTRLLEMLPGAPGHRNLARLFRLMQGLAYDCEVRLILDRCDVSGARLQTHDDGVRLGWVSWLQTPTATSDADDAAYLLGPDDRSD</sequence>
<reference evidence="2 3" key="1">
    <citation type="submission" date="2023-10" db="EMBL/GenBank/DDBJ databases">
        <title>Noviherbaspirillum sp. CPCC 100848 genome assembly.</title>
        <authorList>
            <person name="Li X.Y."/>
            <person name="Fang X.M."/>
        </authorList>
    </citation>
    <scope>NUCLEOTIDE SEQUENCE [LARGE SCALE GENOMIC DNA]</scope>
    <source>
        <strain evidence="2 3">CPCC 100848</strain>
    </source>
</reference>
<dbReference type="NCBIfam" id="TIGR03347">
    <property type="entry name" value="VI_chp_1"/>
    <property type="match status" value="1"/>
</dbReference>
<dbReference type="Proteomes" id="UP001352263">
    <property type="component" value="Unassembled WGS sequence"/>
</dbReference>
<comment type="caution">
    <text evidence="2">The sequence shown here is derived from an EMBL/GenBank/DDBJ whole genome shotgun (WGS) entry which is preliminary data.</text>
</comment>
<feature type="region of interest" description="Disordered" evidence="1">
    <location>
        <begin position="78"/>
        <end position="116"/>
    </location>
</feature>
<gene>
    <name evidence="2" type="primary">tssG</name>
    <name evidence="2" type="ORF">RY831_09405</name>
</gene>
<protein>
    <submittedName>
        <fullName evidence="2">Type VI secretion system baseplate subunit TssG</fullName>
    </submittedName>
</protein>
<dbReference type="PANTHER" id="PTHR35564">
    <property type="match status" value="1"/>
</dbReference>
<evidence type="ECO:0000256" key="1">
    <source>
        <dbReference type="SAM" id="MobiDB-lite"/>
    </source>
</evidence>